<dbReference type="EMBL" id="QGGU01000002">
    <property type="protein sequence ID" value="PWK53622.1"/>
    <property type="molecule type" value="Genomic_DNA"/>
</dbReference>
<proteinExistence type="predicted"/>
<feature type="signal peptide" evidence="2">
    <location>
        <begin position="1"/>
        <end position="19"/>
    </location>
</feature>
<keyword evidence="2" id="KW-0732">Signal</keyword>
<evidence type="ECO:0000256" key="1">
    <source>
        <dbReference type="SAM" id="MobiDB-lite"/>
    </source>
</evidence>
<dbReference type="AlphaFoldDB" id="A0A316FZ03"/>
<dbReference type="Proteomes" id="UP000245790">
    <property type="component" value="Unassembled WGS sequence"/>
</dbReference>
<dbReference type="OrthoDB" id="5959063at2"/>
<reference evidence="3 4" key="1">
    <citation type="submission" date="2018-05" db="EMBL/GenBank/DDBJ databases">
        <title>Genomic Encyclopedia of Type Strains, Phase IV (KMG-IV): sequencing the most valuable type-strain genomes for metagenomic binning, comparative biology and taxonomic classification.</title>
        <authorList>
            <person name="Goeker M."/>
        </authorList>
    </citation>
    <scope>NUCLEOTIDE SEQUENCE [LARGE SCALE GENOMIC DNA]</scope>
    <source>
        <strain evidence="3 4">DSM 25350</strain>
    </source>
</reference>
<organism evidence="3 4">
    <name type="scientific">Pleionea mediterranea</name>
    <dbReference type="NCBI Taxonomy" id="523701"/>
    <lineage>
        <taxon>Bacteria</taxon>
        <taxon>Pseudomonadati</taxon>
        <taxon>Pseudomonadota</taxon>
        <taxon>Gammaproteobacteria</taxon>
        <taxon>Oceanospirillales</taxon>
        <taxon>Pleioneaceae</taxon>
        <taxon>Pleionea</taxon>
    </lineage>
</organism>
<evidence type="ECO:0000313" key="3">
    <source>
        <dbReference type="EMBL" id="PWK53622.1"/>
    </source>
</evidence>
<accession>A0A316FZ03</accession>
<feature type="region of interest" description="Disordered" evidence="1">
    <location>
        <begin position="159"/>
        <end position="178"/>
    </location>
</feature>
<protein>
    <submittedName>
        <fullName evidence="3">Uncharacterized protein</fullName>
    </submittedName>
</protein>
<evidence type="ECO:0000256" key="2">
    <source>
        <dbReference type="SAM" id="SignalP"/>
    </source>
</evidence>
<comment type="caution">
    <text evidence="3">The sequence shown here is derived from an EMBL/GenBank/DDBJ whole genome shotgun (WGS) entry which is preliminary data.</text>
</comment>
<dbReference type="RefSeq" id="WP_109761697.1">
    <property type="nucleotide sequence ID" value="NZ_QGGU01000002.1"/>
</dbReference>
<sequence length="178" mass="21078">MYRLLITVLLLTGSLYATSQDTNSNQEKLIYIMPLHKGWELVEQCTRSVYYPDSFWRVTEGQVSAIEKRLIKKIQQLREQNAPFVPEDLSNYKRQYIGFEMDGQSYYYGNFFPKTASLEFDPSQKGVVTCRSDKRYWSMLFNIDSFKFETIERNDKMVKPKGAMDPRFYDEEPPEPEK</sequence>
<keyword evidence="4" id="KW-1185">Reference proteome</keyword>
<name>A0A316FZ03_9GAMM</name>
<evidence type="ECO:0000313" key="4">
    <source>
        <dbReference type="Proteomes" id="UP000245790"/>
    </source>
</evidence>
<feature type="chain" id="PRO_5016359427" evidence="2">
    <location>
        <begin position="20"/>
        <end position="178"/>
    </location>
</feature>
<gene>
    <name evidence="3" type="ORF">C8D97_10210</name>
</gene>